<dbReference type="OrthoDB" id="302822at2157"/>
<dbReference type="PATRIC" id="fig|1132509.6.peg.1203"/>
<dbReference type="Proteomes" id="UP000011566">
    <property type="component" value="Unassembled WGS sequence"/>
</dbReference>
<keyword evidence="1" id="KW-1133">Transmembrane helix</keyword>
<keyword evidence="1" id="KW-0812">Transmembrane</keyword>
<feature type="transmembrane region" description="Helical" evidence="1">
    <location>
        <begin position="31"/>
        <end position="51"/>
    </location>
</feature>
<reference evidence="2 3" key="1">
    <citation type="journal article" date="2014" name="PLoS Genet.">
        <title>Phylogenetically driven sequencing of extremely halophilic archaea reveals strategies for static and dynamic osmo-response.</title>
        <authorList>
            <person name="Becker E.A."/>
            <person name="Seitzer P.M."/>
            <person name="Tritt A."/>
            <person name="Larsen D."/>
            <person name="Krusor M."/>
            <person name="Yao A.I."/>
            <person name="Wu D."/>
            <person name="Madern D."/>
            <person name="Eisen J.A."/>
            <person name="Darling A.E."/>
            <person name="Facciotti M.T."/>
        </authorList>
    </citation>
    <scope>NUCLEOTIDE SEQUENCE [LARGE SCALE GENOMIC DNA]</scope>
    <source>
        <strain evidence="2 3">100A6</strain>
    </source>
</reference>
<evidence type="ECO:0000313" key="3">
    <source>
        <dbReference type="Proteomes" id="UP000011566"/>
    </source>
</evidence>
<dbReference type="AlphaFoldDB" id="M0M273"/>
<protein>
    <submittedName>
        <fullName evidence="2">Uncharacterized protein</fullName>
    </submittedName>
</protein>
<feature type="transmembrane region" description="Helical" evidence="1">
    <location>
        <begin position="7"/>
        <end position="25"/>
    </location>
</feature>
<comment type="caution">
    <text evidence="2">The sequence shown here is derived from an EMBL/GenBank/DDBJ whole genome shotgun (WGS) entry which is preliminary data.</text>
</comment>
<keyword evidence="1" id="KW-0472">Membrane</keyword>
<gene>
    <name evidence="2" type="ORF">C447_05228</name>
</gene>
<sequence length="56" mass="5585">MNRVLSAGVVLVALGLTGYIVGVFAPYPGRALSITGVMAGVTLSVIGLWGAPEATP</sequence>
<dbReference type="RefSeq" id="WP_007691587.1">
    <property type="nucleotide sequence ID" value="NZ_AJRK01000373.1"/>
</dbReference>
<evidence type="ECO:0000256" key="1">
    <source>
        <dbReference type="SAM" id="Phobius"/>
    </source>
</evidence>
<keyword evidence="3" id="KW-1185">Reference proteome</keyword>
<proteinExistence type="predicted"/>
<evidence type="ECO:0000313" key="2">
    <source>
        <dbReference type="EMBL" id="EMA39927.1"/>
    </source>
</evidence>
<organism evidence="2 3">
    <name type="scientific">Halococcus hamelinensis 100A6</name>
    <dbReference type="NCBI Taxonomy" id="1132509"/>
    <lineage>
        <taxon>Archaea</taxon>
        <taxon>Methanobacteriati</taxon>
        <taxon>Methanobacteriota</taxon>
        <taxon>Stenosarchaea group</taxon>
        <taxon>Halobacteria</taxon>
        <taxon>Halobacteriales</taxon>
        <taxon>Halococcaceae</taxon>
        <taxon>Halococcus</taxon>
    </lineage>
</organism>
<accession>M0M273</accession>
<name>M0M273_9EURY</name>
<dbReference type="EMBL" id="AOMB01000014">
    <property type="protein sequence ID" value="EMA39927.1"/>
    <property type="molecule type" value="Genomic_DNA"/>
</dbReference>